<protein>
    <submittedName>
        <fullName evidence="2">Pyrrolo-quinoline quinone</fullName>
    </submittedName>
</protein>
<dbReference type="SMART" id="SM00564">
    <property type="entry name" value="PQQ"/>
    <property type="match status" value="6"/>
</dbReference>
<dbReference type="Proteomes" id="UP000282323">
    <property type="component" value="Unassembled WGS sequence"/>
</dbReference>
<sequence>MTEWTQFKADRRNAGLARDLEGPYRIEEGWTTDLAGSVGSPVLARDTVFVGTSRGTLYALEADTGRRRWVVETISATDLAPIVTRDLVAFATAGGTVHAVDPATGDPRWETDLPGGATTPLSYSDGRFYAGHEEGISALEAETGELLWSHETDAPVGGSPAIDDDREWDGPRIFAGTADETVLALEAETGEQVWEAPADGAITAGPTIADGRVYVGDDGGTLLALSGDSGQTWFTYEIRGSFTTSATVVEDDDEDVPDDDTTFVGADDGYLHVTDTSFGRRKVRGWLFSKKGIALDGEVCSSPVVVGDVVCVGDSTGSLYGIDADEYDHLWHFPLEGSLTGPPAVGENRLYAGTDGERLYCLEWTPGAPKP</sequence>
<name>A0A3N6LWP2_NATCH</name>
<dbReference type="InterPro" id="IPR015943">
    <property type="entry name" value="WD40/YVTN_repeat-like_dom_sf"/>
</dbReference>
<dbReference type="InterPro" id="IPR011047">
    <property type="entry name" value="Quinoprotein_ADH-like_sf"/>
</dbReference>
<feature type="domain" description="Pyrrolo-quinoline quinone repeat" evidence="1">
    <location>
        <begin position="134"/>
        <end position="365"/>
    </location>
</feature>
<reference evidence="2 3" key="1">
    <citation type="submission" date="2018-10" db="EMBL/GenBank/DDBJ databases">
        <title>Natrarchaeobius chitinivorans gen. nov., sp. nov., and Natrarchaeobius haloalkaliphilus sp. nov., alkaliphilic, chitin-utilizing haloarchaea from hypersaline alkaline lakes.</title>
        <authorList>
            <person name="Sorokin D.Y."/>
            <person name="Elcheninov A.G."/>
            <person name="Kostrikina N.A."/>
            <person name="Bale N.J."/>
            <person name="Sinninghe Damste J.S."/>
            <person name="Khijniak T.V."/>
            <person name="Kublanov I.V."/>
            <person name="Toshchakov S.V."/>
        </authorList>
    </citation>
    <scope>NUCLEOTIDE SEQUENCE [LARGE SCALE GENOMIC DNA]</scope>
    <source>
        <strain evidence="2 3">AArcht4T</strain>
    </source>
</reference>
<dbReference type="OrthoDB" id="145878at2157"/>
<feature type="domain" description="Pyrrolo-quinoline quinone repeat" evidence="1">
    <location>
        <begin position="28"/>
        <end position="115"/>
    </location>
</feature>
<dbReference type="PANTHER" id="PTHR34512:SF30">
    <property type="entry name" value="OUTER MEMBRANE PROTEIN ASSEMBLY FACTOR BAMB"/>
    <property type="match status" value="1"/>
</dbReference>
<dbReference type="AlphaFoldDB" id="A0A3N6LWP2"/>
<accession>A0A3N6LWP2</accession>
<dbReference type="RefSeq" id="WP_124195321.1">
    <property type="nucleotide sequence ID" value="NZ_REGA01000006.1"/>
</dbReference>
<dbReference type="EMBL" id="REGA01000006">
    <property type="protein sequence ID" value="RQG95103.1"/>
    <property type="molecule type" value="Genomic_DNA"/>
</dbReference>
<dbReference type="SUPFAM" id="SSF50998">
    <property type="entry name" value="Quinoprotein alcohol dehydrogenase-like"/>
    <property type="match status" value="1"/>
</dbReference>
<proteinExistence type="predicted"/>
<dbReference type="InterPro" id="IPR002372">
    <property type="entry name" value="PQQ_rpt_dom"/>
</dbReference>
<evidence type="ECO:0000313" key="2">
    <source>
        <dbReference type="EMBL" id="RQG95103.1"/>
    </source>
</evidence>
<gene>
    <name evidence="2" type="ORF">EA473_09120</name>
</gene>
<comment type="caution">
    <text evidence="2">The sequence shown here is derived from an EMBL/GenBank/DDBJ whole genome shotgun (WGS) entry which is preliminary data.</text>
</comment>
<dbReference type="Pfam" id="PF13360">
    <property type="entry name" value="PQQ_2"/>
    <property type="match status" value="2"/>
</dbReference>
<dbReference type="InterPro" id="IPR018391">
    <property type="entry name" value="PQQ_b-propeller_rpt"/>
</dbReference>
<keyword evidence="3" id="KW-1185">Reference proteome</keyword>
<dbReference type="Gene3D" id="2.130.10.10">
    <property type="entry name" value="YVTN repeat-like/Quinoprotein amine dehydrogenase"/>
    <property type="match status" value="3"/>
</dbReference>
<organism evidence="2 3">
    <name type="scientific">Natrarchaeobius chitinivorans</name>
    <dbReference type="NCBI Taxonomy" id="1679083"/>
    <lineage>
        <taxon>Archaea</taxon>
        <taxon>Methanobacteriati</taxon>
        <taxon>Methanobacteriota</taxon>
        <taxon>Stenosarchaea group</taxon>
        <taxon>Halobacteria</taxon>
        <taxon>Halobacteriales</taxon>
        <taxon>Natrialbaceae</taxon>
        <taxon>Natrarchaeobius</taxon>
    </lineage>
</organism>
<evidence type="ECO:0000313" key="3">
    <source>
        <dbReference type="Proteomes" id="UP000282323"/>
    </source>
</evidence>
<dbReference type="PANTHER" id="PTHR34512">
    <property type="entry name" value="CELL SURFACE PROTEIN"/>
    <property type="match status" value="1"/>
</dbReference>
<evidence type="ECO:0000259" key="1">
    <source>
        <dbReference type="Pfam" id="PF13360"/>
    </source>
</evidence>